<accession>A0A1J1J0N7</accession>
<keyword evidence="5" id="KW-1185">Reference proteome</keyword>
<keyword evidence="3" id="KW-0732">Signal</keyword>
<dbReference type="GO" id="GO:0031012">
    <property type="term" value="C:extracellular matrix"/>
    <property type="evidence" value="ECO:0007669"/>
    <property type="project" value="TreeGrafter"/>
</dbReference>
<dbReference type="AlphaFoldDB" id="A0A1J1J0N7"/>
<dbReference type="PANTHER" id="PTHR12236:SF76">
    <property type="entry name" value="ADULT-SPECIFIC CUTICULAR PROTEIN ACP-20-LIKE PROTEIN"/>
    <property type="match status" value="1"/>
</dbReference>
<reference evidence="4 5" key="1">
    <citation type="submission" date="2015-04" db="EMBL/GenBank/DDBJ databases">
        <authorList>
            <person name="Syromyatnikov M.Y."/>
            <person name="Popov V.N."/>
        </authorList>
    </citation>
    <scope>NUCLEOTIDE SEQUENCE [LARGE SCALE GENOMIC DNA]</scope>
</reference>
<feature type="signal peptide" evidence="3">
    <location>
        <begin position="1"/>
        <end position="18"/>
    </location>
</feature>
<dbReference type="PROSITE" id="PS00233">
    <property type="entry name" value="CHIT_BIND_RR_1"/>
    <property type="match status" value="1"/>
</dbReference>
<dbReference type="InterPro" id="IPR051217">
    <property type="entry name" value="Insect_Cuticle_Struc_Prot"/>
</dbReference>
<keyword evidence="1 2" id="KW-0193">Cuticle</keyword>
<dbReference type="GO" id="GO:0042302">
    <property type="term" value="F:structural constituent of cuticle"/>
    <property type="evidence" value="ECO:0007669"/>
    <property type="project" value="UniProtKB-UniRule"/>
</dbReference>
<dbReference type="GO" id="GO:0005615">
    <property type="term" value="C:extracellular space"/>
    <property type="evidence" value="ECO:0007669"/>
    <property type="project" value="TreeGrafter"/>
</dbReference>
<proteinExistence type="predicted"/>
<dbReference type="OrthoDB" id="6382835at2759"/>
<evidence type="ECO:0000313" key="4">
    <source>
        <dbReference type="EMBL" id="CRL05514.1"/>
    </source>
</evidence>
<protein>
    <submittedName>
        <fullName evidence="4">CLUMA_CG018083, isoform A</fullName>
    </submittedName>
</protein>
<dbReference type="InterPro" id="IPR031311">
    <property type="entry name" value="CHIT_BIND_RR_consensus"/>
</dbReference>
<dbReference type="PROSITE" id="PS51155">
    <property type="entry name" value="CHIT_BIND_RR_2"/>
    <property type="match status" value="1"/>
</dbReference>
<sequence>MNTLKISIGFALVALASAGAQSYVKRSESNDGYVISAGEGDHHDEHNDYYHHPSYKFEYGVHDPHTGDHKSHWEHREGDHVTGEYSLDEADGTKRVVEYHADGKTGFHANVKRIGHAHHTGYEHGGFE</sequence>
<evidence type="ECO:0000256" key="2">
    <source>
        <dbReference type="PROSITE-ProRule" id="PRU00497"/>
    </source>
</evidence>
<dbReference type="Proteomes" id="UP000183832">
    <property type="component" value="Unassembled WGS sequence"/>
</dbReference>
<organism evidence="4 5">
    <name type="scientific">Clunio marinus</name>
    <dbReference type="NCBI Taxonomy" id="568069"/>
    <lineage>
        <taxon>Eukaryota</taxon>
        <taxon>Metazoa</taxon>
        <taxon>Ecdysozoa</taxon>
        <taxon>Arthropoda</taxon>
        <taxon>Hexapoda</taxon>
        <taxon>Insecta</taxon>
        <taxon>Pterygota</taxon>
        <taxon>Neoptera</taxon>
        <taxon>Endopterygota</taxon>
        <taxon>Diptera</taxon>
        <taxon>Nematocera</taxon>
        <taxon>Chironomoidea</taxon>
        <taxon>Chironomidae</taxon>
        <taxon>Clunio</taxon>
    </lineage>
</organism>
<evidence type="ECO:0000256" key="1">
    <source>
        <dbReference type="ARBA" id="ARBA00022460"/>
    </source>
</evidence>
<dbReference type="PANTHER" id="PTHR12236">
    <property type="entry name" value="STRUCTURAL CONTITUENT OF CUTICLE"/>
    <property type="match status" value="1"/>
</dbReference>
<dbReference type="Pfam" id="PF00379">
    <property type="entry name" value="Chitin_bind_4"/>
    <property type="match status" value="1"/>
</dbReference>
<dbReference type="InterPro" id="IPR000618">
    <property type="entry name" value="Insect_cuticle"/>
</dbReference>
<dbReference type="PRINTS" id="PR00947">
    <property type="entry name" value="CUTICLE"/>
</dbReference>
<evidence type="ECO:0000256" key="3">
    <source>
        <dbReference type="SAM" id="SignalP"/>
    </source>
</evidence>
<evidence type="ECO:0000313" key="5">
    <source>
        <dbReference type="Proteomes" id="UP000183832"/>
    </source>
</evidence>
<dbReference type="STRING" id="568069.A0A1J1J0N7"/>
<dbReference type="EMBL" id="CVRI01000064">
    <property type="protein sequence ID" value="CRL05514.1"/>
    <property type="molecule type" value="Genomic_DNA"/>
</dbReference>
<name>A0A1J1J0N7_9DIPT</name>
<feature type="chain" id="PRO_5012227356" evidence="3">
    <location>
        <begin position="19"/>
        <end position="128"/>
    </location>
</feature>
<gene>
    <name evidence="4" type="primary">similar to Cuticle protein 19</name>
    <name evidence="4" type="ORF">CLUMA_CG018083</name>
</gene>